<proteinExistence type="predicted"/>
<dbReference type="EMBL" id="CBFJ010000119">
    <property type="protein sequence ID" value="CDC46477.1"/>
    <property type="molecule type" value="Genomic_DNA"/>
</dbReference>
<accession>R6SIP5</accession>
<protein>
    <recommendedName>
        <fullName evidence="3">DUF3795 domain-containing protein</fullName>
    </recommendedName>
</protein>
<reference evidence="1" key="1">
    <citation type="submission" date="2012-11" db="EMBL/GenBank/DDBJ databases">
        <title>Dependencies among metagenomic species, viruses, plasmids and units of genetic variation.</title>
        <authorList>
            <person name="Nielsen H.B."/>
            <person name="Almeida M."/>
            <person name="Juncker A.S."/>
            <person name="Rasmussen S."/>
            <person name="Li J."/>
            <person name="Sunagawa S."/>
            <person name="Plichta D."/>
            <person name="Gautier L."/>
            <person name="Le Chatelier E."/>
            <person name="Peletier E."/>
            <person name="Bonde I."/>
            <person name="Nielsen T."/>
            <person name="Manichanh C."/>
            <person name="Arumugam M."/>
            <person name="Batto J."/>
            <person name="Santos M.B.Q.D."/>
            <person name="Blom N."/>
            <person name="Borruel N."/>
            <person name="Burgdorf K.S."/>
            <person name="Boumezbeur F."/>
            <person name="Casellas F."/>
            <person name="Dore J."/>
            <person name="Guarner F."/>
            <person name="Hansen T."/>
            <person name="Hildebrand F."/>
            <person name="Kaas R.S."/>
            <person name="Kennedy S."/>
            <person name="Kristiansen K."/>
            <person name="Kultima J.R."/>
            <person name="Leonard P."/>
            <person name="Levenez F."/>
            <person name="Lund O."/>
            <person name="Moumen B."/>
            <person name="Le Paslier D."/>
            <person name="Pons N."/>
            <person name="Pedersen O."/>
            <person name="Prifti E."/>
            <person name="Qin J."/>
            <person name="Raes J."/>
            <person name="Tap J."/>
            <person name="Tims S."/>
            <person name="Ussery D.W."/>
            <person name="Yamada T."/>
            <person name="MetaHit consortium"/>
            <person name="Renault P."/>
            <person name="Sicheritz-Ponten T."/>
            <person name="Bork P."/>
            <person name="Wang J."/>
            <person name="Brunak S."/>
            <person name="Ehrlich S.D."/>
        </authorList>
    </citation>
    <scope>NUCLEOTIDE SEQUENCE [LARGE SCALE GENOMIC DNA]</scope>
</reference>
<dbReference type="InterPro" id="IPR024227">
    <property type="entry name" value="DUF3795"/>
</dbReference>
<dbReference type="Proteomes" id="UP000018142">
    <property type="component" value="Unassembled WGS sequence"/>
</dbReference>
<evidence type="ECO:0000313" key="2">
    <source>
        <dbReference type="Proteomes" id="UP000018142"/>
    </source>
</evidence>
<comment type="caution">
    <text evidence="1">The sequence shown here is derived from an EMBL/GenBank/DDBJ whole genome shotgun (WGS) entry which is preliminary data.</text>
</comment>
<name>R6SIP5_9FIRM</name>
<sequence length="84" mass="9181">MSNYGSCGIDCDSCRFKTEQNCTGCHVHKGQPFWGTCEIYACAASQVLPHCGKCGDFPCEKLIEAHKGENPDGNGIEIDNLRKL</sequence>
<evidence type="ECO:0008006" key="3">
    <source>
        <dbReference type="Google" id="ProtNLM"/>
    </source>
</evidence>
<gene>
    <name evidence="1" type="ORF">BN788_01984</name>
</gene>
<dbReference type="Pfam" id="PF12675">
    <property type="entry name" value="DUF3795"/>
    <property type="match status" value="1"/>
</dbReference>
<organism evidence="1 2">
    <name type="scientific">[Eubacterium] siraeum CAG:80</name>
    <dbReference type="NCBI Taxonomy" id="1263080"/>
    <lineage>
        <taxon>Bacteria</taxon>
        <taxon>Bacillati</taxon>
        <taxon>Bacillota</taxon>
        <taxon>Clostridia</taxon>
        <taxon>Eubacteriales</taxon>
        <taxon>Oscillospiraceae</taxon>
        <taxon>Oscillospiraceae incertae sedis</taxon>
    </lineage>
</organism>
<evidence type="ECO:0000313" key="1">
    <source>
        <dbReference type="EMBL" id="CDC46477.1"/>
    </source>
</evidence>
<dbReference type="AlphaFoldDB" id="R6SIP5"/>